<organism evidence="1 2">
    <name type="scientific">Pluteus cervinus</name>
    <dbReference type="NCBI Taxonomy" id="181527"/>
    <lineage>
        <taxon>Eukaryota</taxon>
        <taxon>Fungi</taxon>
        <taxon>Dikarya</taxon>
        <taxon>Basidiomycota</taxon>
        <taxon>Agaricomycotina</taxon>
        <taxon>Agaricomycetes</taxon>
        <taxon>Agaricomycetidae</taxon>
        <taxon>Agaricales</taxon>
        <taxon>Pluteineae</taxon>
        <taxon>Pluteaceae</taxon>
        <taxon>Pluteus</taxon>
    </lineage>
</organism>
<evidence type="ECO:0000313" key="1">
    <source>
        <dbReference type="EMBL" id="TFK69828.1"/>
    </source>
</evidence>
<accession>A0ACD3AVT8</accession>
<reference evidence="1 2" key="1">
    <citation type="journal article" date="2019" name="Nat. Ecol. Evol.">
        <title>Megaphylogeny resolves global patterns of mushroom evolution.</title>
        <authorList>
            <person name="Varga T."/>
            <person name="Krizsan K."/>
            <person name="Foldi C."/>
            <person name="Dima B."/>
            <person name="Sanchez-Garcia M."/>
            <person name="Sanchez-Ramirez S."/>
            <person name="Szollosi G.J."/>
            <person name="Szarkandi J.G."/>
            <person name="Papp V."/>
            <person name="Albert L."/>
            <person name="Andreopoulos W."/>
            <person name="Angelini C."/>
            <person name="Antonin V."/>
            <person name="Barry K.W."/>
            <person name="Bougher N.L."/>
            <person name="Buchanan P."/>
            <person name="Buyck B."/>
            <person name="Bense V."/>
            <person name="Catcheside P."/>
            <person name="Chovatia M."/>
            <person name="Cooper J."/>
            <person name="Damon W."/>
            <person name="Desjardin D."/>
            <person name="Finy P."/>
            <person name="Geml J."/>
            <person name="Haridas S."/>
            <person name="Hughes K."/>
            <person name="Justo A."/>
            <person name="Karasinski D."/>
            <person name="Kautmanova I."/>
            <person name="Kiss B."/>
            <person name="Kocsube S."/>
            <person name="Kotiranta H."/>
            <person name="LaButti K.M."/>
            <person name="Lechner B.E."/>
            <person name="Liimatainen K."/>
            <person name="Lipzen A."/>
            <person name="Lukacs Z."/>
            <person name="Mihaltcheva S."/>
            <person name="Morgado L.N."/>
            <person name="Niskanen T."/>
            <person name="Noordeloos M.E."/>
            <person name="Ohm R.A."/>
            <person name="Ortiz-Santana B."/>
            <person name="Ovrebo C."/>
            <person name="Racz N."/>
            <person name="Riley R."/>
            <person name="Savchenko A."/>
            <person name="Shiryaev A."/>
            <person name="Soop K."/>
            <person name="Spirin V."/>
            <person name="Szebenyi C."/>
            <person name="Tomsovsky M."/>
            <person name="Tulloss R.E."/>
            <person name="Uehling J."/>
            <person name="Grigoriev I.V."/>
            <person name="Vagvolgyi C."/>
            <person name="Papp T."/>
            <person name="Martin F.M."/>
            <person name="Miettinen O."/>
            <person name="Hibbett D.S."/>
            <person name="Nagy L.G."/>
        </authorList>
    </citation>
    <scope>NUCLEOTIDE SEQUENCE [LARGE SCALE GENOMIC DNA]</scope>
    <source>
        <strain evidence="1 2">NL-1719</strain>
    </source>
</reference>
<sequence>MDSDTFPHEQTLDVRANRLQLDVLRLAERLRVNTLPPPMNGINDIWDKIPNQLVRGAPIWSSASAGLGNGILDALPTVRPQAKYPDSPPGLKKPTPISSFAPWQRRGSTSTDSSSDGTSSRVVTPVTDEIYAIPTPLFIVPNIPCSDCESCGGICPSKANVMKASFSSSSPFDPFEPTKTERGFPNTHAAKVERTPSPTYSPIPSRLSERSPSLSAASHESDYLAKDAGVNWDTRAMVNDGIDILLWRGTEALVKVLLELGVQDYTTATPTATVAHTTLRELSIRGIHKFKELRIALRFGALGVFRDHWRLNAEWQQVTPVPTSHSYLTLRGVNIAGFLGSLYTAGITTADDIHLCLNFLVNHPPDFTRLCAMHALIVHANDKLCKSKHVAGTTAFRDKLSVRNPETGAFIWGDSPSNQFLLGDILNTIDRWFATQTLKKARSGAGPATIRAAASLSVASQAPLLAELKLSLANPDLSSMIPNTESLAKKFATMKPPRLSAGRFVKAI</sequence>
<name>A0ACD3AVT8_9AGAR</name>
<dbReference type="EMBL" id="ML208323">
    <property type="protein sequence ID" value="TFK69828.1"/>
    <property type="molecule type" value="Genomic_DNA"/>
</dbReference>
<gene>
    <name evidence="1" type="ORF">BDN72DRAFT_581875</name>
</gene>
<proteinExistence type="predicted"/>
<protein>
    <submittedName>
        <fullName evidence="1">Uncharacterized protein</fullName>
    </submittedName>
</protein>
<keyword evidence="2" id="KW-1185">Reference proteome</keyword>
<dbReference type="Proteomes" id="UP000308600">
    <property type="component" value="Unassembled WGS sequence"/>
</dbReference>
<evidence type="ECO:0000313" key="2">
    <source>
        <dbReference type="Proteomes" id="UP000308600"/>
    </source>
</evidence>